<proteinExistence type="predicted"/>
<name>A0A0U0WFV7_MYCBE</name>
<feature type="region of interest" description="Disordered" evidence="1">
    <location>
        <begin position="125"/>
        <end position="213"/>
    </location>
</feature>
<evidence type="ECO:0000313" key="4">
    <source>
        <dbReference type="Proteomes" id="UP000198875"/>
    </source>
</evidence>
<dbReference type="AlphaFoldDB" id="A0A0U0WFV7"/>
<dbReference type="InterPro" id="IPR055583">
    <property type="entry name" value="DUF7159"/>
</dbReference>
<protein>
    <recommendedName>
        <fullName evidence="2">DUF7159 domain-containing protein</fullName>
    </recommendedName>
</protein>
<evidence type="ECO:0000256" key="1">
    <source>
        <dbReference type="SAM" id="MobiDB-lite"/>
    </source>
</evidence>
<sequence>MVLVEGQNGEGATVDEDNFTVQADDDAATVSAADQVVSAILGTREGAVEGGYQLAATGVTFTDPIEAAALRDALATHKVENVMLVSAFLAAAALAQSVGGAATVGKLSVPPAWVSSPGIQLTGSASPLSAAQPGGSPPAGLAGPGGMFGGIPPVGSLVNAPRGEQTRSRSEPGKKVIPALPGEEGASGATAARPAQPQPARQHVASALSDREREELDVLRKQIAEAATERDAAARLIKEAML</sequence>
<feature type="domain" description="DUF7159" evidence="2">
    <location>
        <begin position="1"/>
        <end position="106"/>
    </location>
</feature>
<accession>A0A0U0WFV7</accession>
<organism evidence="3 4">
    <name type="scientific">Mycobacterium bohemicum DSM 44277</name>
    <dbReference type="NCBI Taxonomy" id="1236609"/>
    <lineage>
        <taxon>Bacteria</taxon>
        <taxon>Bacillati</taxon>
        <taxon>Actinomycetota</taxon>
        <taxon>Actinomycetes</taxon>
        <taxon>Mycobacteriales</taxon>
        <taxon>Mycobacteriaceae</taxon>
        <taxon>Mycobacterium</taxon>
    </lineage>
</organism>
<dbReference type="EMBL" id="CSTD01000007">
    <property type="protein sequence ID" value="CPR13494.1"/>
    <property type="molecule type" value="Genomic_DNA"/>
</dbReference>
<evidence type="ECO:0000259" key="2">
    <source>
        <dbReference type="Pfam" id="PF23717"/>
    </source>
</evidence>
<dbReference type="Pfam" id="PF23717">
    <property type="entry name" value="DUF7159"/>
    <property type="match status" value="1"/>
</dbReference>
<reference evidence="3 4" key="1">
    <citation type="submission" date="2015-03" db="EMBL/GenBank/DDBJ databases">
        <authorList>
            <person name="Murphy D."/>
        </authorList>
    </citation>
    <scope>NUCLEOTIDE SEQUENCE [LARGE SCALE GENOMIC DNA]</scope>
    <source>
        <strain evidence="3 4">DSM 44277</strain>
    </source>
</reference>
<feature type="compositionally biased region" description="Basic and acidic residues" evidence="1">
    <location>
        <begin position="164"/>
        <end position="174"/>
    </location>
</feature>
<dbReference type="Proteomes" id="UP000198875">
    <property type="component" value="Unassembled WGS sequence"/>
</dbReference>
<gene>
    <name evidence="3" type="ORF">BN971_04804</name>
</gene>
<feature type="compositionally biased region" description="Low complexity" evidence="1">
    <location>
        <begin position="125"/>
        <end position="141"/>
    </location>
</feature>
<feature type="compositionally biased region" description="Low complexity" evidence="1">
    <location>
        <begin position="191"/>
        <end position="202"/>
    </location>
</feature>
<evidence type="ECO:0000313" key="3">
    <source>
        <dbReference type="EMBL" id="CPR13494.1"/>
    </source>
</evidence>